<comment type="caution">
    <text evidence="3">The sequence shown here is derived from an EMBL/GenBank/DDBJ whole genome shotgun (WGS) entry which is preliminary data.</text>
</comment>
<dbReference type="InterPro" id="IPR001608">
    <property type="entry name" value="Ala_racemase_N"/>
</dbReference>
<organism evidence="3">
    <name type="scientific">bioreactor metagenome</name>
    <dbReference type="NCBI Taxonomy" id="1076179"/>
    <lineage>
        <taxon>unclassified sequences</taxon>
        <taxon>metagenomes</taxon>
        <taxon>ecological metagenomes</taxon>
    </lineage>
</organism>
<name>A0A645AGY2_9ZZZZ</name>
<keyword evidence="1" id="KW-0663">Pyridoxal phosphate</keyword>
<evidence type="ECO:0000313" key="3">
    <source>
        <dbReference type="EMBL" id="MPM52277.1"/>
    </source>
</evidence>
<feature type="domain" description="Alanine racemase N-terminal" evidence="2">
    <location>
        <begin position="8"/>
        <end position="140"/>
    </location>
</feature>
<protein>
    <submittedName>
        <fullName evidence="3">Pyridoxal phosphate homeostasis protein</fullName>
    </submittedName>
</protein>
<dbReference type="InterPro" id="IPR011078">
    <property type="entry name" value="PyrdxlP_homeostasis"/>
</dbReference>
<evidence type="ECO:0000259" key="2">
    <source>
        <dbReference type="Pfam" id="PF01168"/>
    </source>
</evidence>
<dbReference type="PANTHER" id="PTHR10146">
    <property type="entry name" value="PROLINE SYNTHETASE CO-TRANSCRIBED BACTERIAL HOMOLOG PROTEIN"/>
    <property type="match status" value="1"/>
</dbReference>
<dbReference type="GO" id="GO:0030170">
    <property type="term" value="F:pyridoxal phosphate binding"/>
    <property type="evidence" value="ECO:0007669"/>
    <property type="project" value="InterPro"/>
</dbReference>
<dbReference type="Gene3D" id="3.20.20.10">
    <property type="entry name" value="Alanine racemase"/>
    <property type="match status" value="1"/>
</dbReference>
<dbReference type="AlphaFoldDB" id="A0A645AGY2"/>
<dbReference type="Pfam" id="PF01168">
    <property type="entry name" value="Ala_racemase_N"/>
    <property type="match status" value="1"/>
</dbReference>
<accession>A0A645AGY2</accession>
<gene>
    <name evidence="3" type="ORF">SDC9_99036</name>
</gene>
<reference evidence="3" key="1">
    <citation type="submission" date="2019-08" db="EMBL/GenBank/DDBJ databases">
        <authorList>
            <person name="Kucharzyk K."/>
            <person name="Murdoch R.W."/>
            <person name="Higgins S."/>
            <person name="Loffler F."/>
        </authorList>
    </citation>
    <scope>NUCLEOTIDE SEQUENCE</scope>
</reference>
<dbReference type="NCBIfam" id="TIGR00044">
    <property type="entry name" value="YggS family pyridoxal phosphate-dependent enzyme"/>
    <property type="match status" value="1"/>
</dbReference>
<evidence type="ECO:0000256" key="1">
    <source>
        <dbReference type="ARBA" id="ARBA00022898"/>
    </source>
</evidence>
<sequence>MKDVLPYVCCIHSLDRISLAEEIQKRAGIRRISCLLEVNVAQEKSKAGLYLDEVLAFLKSLENYPAIVVHGLMTIAPMNPDSQSSRPVFRALRQKFEEIRDYQLPYAPVDTLSMGMTGDYMVAIEEGATLVRIGTGIFGPRIYTK</sequence>
<dbReference type="SUPFAM" id="SSF51419">
    <property type="entry name" value="PLP-binding barrel"/>
    <property type="match status" value="1"/>
</dbReference>
<proteinExistence type="predicted"/>
<dbReference type="EMBL" id="VSSQ01013788">
    <property type="protein sequence ID" value="MPM52277.1"/>
    <property type="molecule type" value="Genomic_DNA"/>
</dbReference>
<dbReference type="PANTHER" id="PTHR10146:SF14">
    <property type="entry name" value="PYRIDOXAL PHOSPHATE HOMEOSTASIS PROTEIN"/>
    <property type="match status" value="1"/>
</dbReference>
<dbReference type="InterPro" id="IPR029066">
    <property type="entry name" value="PLP-binding_barrel"/>
</dbReference>